<dbReference type="RefSeq" id="WP_342690378.1">
    <property type="nucleotide sequence ID" value="NZ_JBCGDP010000002.1"/>
</dbReference>
<organism evidence="3 4">
    <name type="scientific">Flavobacterium polysaccharolyticum</name>
    <dbReference type="NCBI Taxonomy" id="3133148"/>
    <lineage>
        <taxon>Bacteria</taxon>
        <taxon>Pseudomonadati</taxon>
        <taxon>Bacteroidota</taxon>
        <taxon>Flavobacteriia</taxon>
        <taxon>Flavobacteriales</taxon>
        <taxon>Flavobacteriaceae</taxon>
        <taxon>Flavobacterium</taxon>
    </lineage>
</organism>
<dbReference type="EC" id="2.4.-.-" evidence="3"/>
<dbReference type="Pfam" id="PF13439">
    <property type="entry name" value="Glyco_transf_4"/>
    <property type="match status" value="1"/>
</dbReference>
<comment type="caution">
    <text evidence="3">The sequence shown here is derived from an EMBL/GenBank/DDBJ whole genome shotgun (WGS) entry which is preliminary data.</text>
</comment>
<dbReference type="GO" id="GO:0016757">
    <property type="term" value="F:glycosyltransferase activity"/>
    <property type="evidence" value="ECO:0007669"/>
    <property type="project" value="UniProtKB-KW"/>
</dbReference>
<sequence length="392" mass="44680">MHIAFLTPEYPHPRVLHAAGIGTSIKNLVLALVVKGVQVSVFVYGQSEGAVFEEAGVTIHLLKSQKYKGFGWYFHRKFIQKYLNTHIVSEKIDLVEAPDWTGITAFMKLKAPLVIRFHGSDTYFCHLEKRKQKFKNYWFEKLAMIRASAFVAPTAFAADVTQQLFGLTRKNIKVIYNGLDLNAFKNDAPLLYEKGLILYVGTIIRKKGVLELPAIFNKVREAIPEARLVLIGSDSFDIQTQSSSTWELLKKEFEVEDLEQVSYLGKMSYIAVKEYIRKANVCVFPSFAETFGMVTIEAMAMQKPVVSNDFEWSQEMIAHGESGFLVRPSKHAEFAKRIVTLLEEEHLCEKMGDAARQRVETIFDIQQIAQQNVELYSEIILKSHKENEVRGI</sequence>
<accession>A0ABU9NIT8</accession>
<feature type="domain" description="Glycosyl transferase family 1" evidence="1">
    <location>
        <begin position="193"/>
        <end position="358"/>
    </location>
</feature>
<dbReference type="PANTHER" id="PTHR45947">
    <property type="entry name" value="SULFOQUINOVOSYL TRANSFERASE SQD2"/>
    <property type="match status" value="1"/>
</dbReference>
<dbReference type="InterPro" id="IPR001296">
    <property type="entry name" value="Glyco_trans_1"/>
</dbReference>
<dbReference type="Pfam" id="PF00534">
    <property type="entry name" value="Glycos_transf_1"/>
    <property type="match status" value="1"/>
</dbReference>
<dbReference type="CDD" id="cd03801">
    <property type="entry name" value="GT4_PimA-like"/>
    <property type="match status" value="1"/>
</dbReference>
<gene>
    <name evidence="3" type="ORF">WFZ86_01975</name>
</gene>
<dbReference type="Gene3D" id="3.40.50.2000">
    <property type="entry name" value="Glycogen Phosphorylase B"/>
    <property type="match status" value="2"/>
</dbReference>
<dbReference type="EMBL" id="JBCGDP010000002">
    <property type="protein sequence ID" value="MEM0575250.1"/>
    <property type="molecule type" value="Genomic_DNA"/>
</dbReference>
<evidence type="ECO:0000259" key="1">
    <source>
        <dbReference type="Pfam" id="PF00534"/>
    </source>
</evidence>
<keyword evidence="4" id="KW-1185">Reference proteome</keyword>
<name>A0ABU9NIT8_9FLAO</name>
<dbReference type="PANTHER" id="PTHR45947:SF3">
    <property type="entry name" value="SULFOQUINOVOSYL TRANSFERASE SQD2"/>
    <property type="match status" value="1"/>
</dbReference>
<dbReference type="Proteomes" id="UP001468798">
    <property type="component" value="Unassembled WGS sequence"/>
</dbReference>
<evidence type="ECO:0000259" key="2">
    <source>
        <dbReference type="Pfam" id="PF13439"/>
    </source>
</evidence>
<evidence type="ECO:0000313" key="3">
    <source>
        <dbReference type="EMBL" id="MEM0575250.1"/>
    </source>
</evidence>
<dbReference type="InterPro" id="IPR050194">
    <property type="entry name" value="Glycosyltransferase_grp1"/>
</dbReference>
<dbReference type="InterPro" id="IPR028098">
    <property type="entry name" value="Glyco_trans_4-like_N"/>
</dbReference>
<dbReference type="SUPFAM" id="SSF53756">
    <property type="entry name" value="UDP-Glycosyltransferase/glycogen phosphorylase"/>
    <property type="match status" value="1"/>
</dbReference>
<keyword evidence="3" id="KW-0328">Glycosyltransferase</keyword>
<protein>
    <submittedName>
        <fullName evidence="3">Glycosyltransferase family 4 protein</fullName>
        <ecNumber evidence="3">2.4.-.-</ecNumber>
    </submittedName>
</protein>
<feature type="domain" description="Glycosyltransferase subfamily 4-like N-terminal" evidence="2">
    <location>
        <begin position="20"/>
        <end position="182"/>
    </location>
</feature>
<reference evidence="3 4" key="1">
    <citation type="submission" date="2024-03" db="EMBL/GenBank/DDBJ databases">
        <title>Two novel species of the genus Flavobacterium exhibiting potentially degradation of complex polysaccharides.</title>
        <authorList>
            <person name="Lian X."/>
        </authorList>
    </citation>
    <scope>NUCLEOTIDE SEQUENCE [LARGE SCALE GENOMIC DNA]</scope>
    <source>
        <strain evidence="3 4">N6</strain>
    </source>
</reference>
<evidence type="ECO:0000313" key="4">
    <source>
        <dbReference type="Proteomes" id="UP001468798"/>
    </source>
</evidence>
<proteinExistence type="predicted"/>
<keyword evidence="3" id="KW-0808">Transferase</keyword>